<comment type="function">
    <text evidence="12">Produces ATP from ADP in the presence of a proton gradient across the membrane. The alpha chain is a regulatory subunit.</text>
</comment>
<comment type="catalytic activity">
    <reaction evidence="12">
        <text>ATP + H2O + 4 H(+)(in) = ADP + phosphate + 5 H(+)(out)</text>
        <dbReference type="Rhea" id="RHEA:57720"/>
        <dbReference type="ChEBI" id="CHEBI:15377"/>
        <dbReference type="ChEBI" id="CHEBI:15378"/>
        <dbReference type="ChEBI" id="CHEBI:30616"/>
        <dbReference type="ChEBI" id="CHEBI:43474"/>
        <dbReference type="ChEBI" id="CHEBI:456216"/>
        <dbReference type="EC" id="7.1.2.2"/>
    </reaction>
</comment>
<dbReference type="FunFam" id="3.40.50.300:FF:000002">
    <property type="entry name" value="ATP synthase subunit alpha"/>
    <property type="match status" value="1"/>
</dbReference>
<feature type="domain" description="ATP synthase alpha subunit C-terminal" evidence="15">
    <location>
        <begin position="384"/>
        <end position="508"/>
    </location>
</feature>
<keyword evidence="4 12" id="KW-1003">Cell membrane</keyword>
<dbReference type="GO" id="GO:0016787">
    <property type="term" value="F:hydrolase activity"/>
    <property type="evidence" value="ECO:0007669"/>
    <property type="project" value="UniProtKB-KW"/>
</dbReference>
<keyword evidence="11 12" id="KW-0066">ATP synthesis</keyword>
<protein>
    <recommendedName>
        <fullName evidence="12">ATP synthase subunit alpha</fullName>
        <ecNumber evidence="12">7.1.2.2</ecNumber>
    </recommendedName>
    <alternativeName>
        <fullName evidence="12">ATP synthase F1 sector subunit alpha</fullName>
    </alternativeName>
    <alternativeName>
        <fullName evidence="12">F-ATPase subunit alpha</fullName>
    </alternativeName>
</protein>
<comment type="similarity">
    <text evidence="2 12">Belongs to the ATPase alpha/beta chains family.</text>
</comment>
<dbReference type="InterPro" id="IPR033732">
    <property type="entry name" value="ATP_synth_F1_a_nt-bd_dom"/>
</dbReference>
<keyword evidence="17" id="KW-0378">Hydrolase</keyword>
<dbReference type="InterPro" id="IPR005294">
    <property type="entry name" value="ATP_synth_F1_asu"/>
</dbReference>
<evidence type="ECO:0000256" key="7">
    <source>
        <dbReference type="ARBA" id="ARBA00022967"/>
    </source>
</evidence>
<reference evidence="17 18" key="1">
    <citation type="submission" date="2018-11" db="EMBL/GenBank/DDBJ databases">
        <authorList>
            <person name="Li F."/>
        </authorList>
    </citation>
    <scope>NUCLEOTIDE SEQUENCE [LARGE SCALE GENOMIC DNA]</scope>
    <source>
        <strain evidence="17 18">YS17T</strain>
    </source>
</reference>
<evidence type="ECO:0000259" key="15">
    <source>
        <dbReference type="Pfam" id="PF00306"/>
    </source>
</evidence>
<dbReference type="RefSeq" id="WP_124236717.1">
    <property type="nucleotide sequence ID" value="NZ_JBHUFI010000016.1"/>
</dbReference>
<keyword evidence="12" id="KW-0375">Hydrogen ion transport</keyword>
<evidence type="ECO:0000313" key="17">
    <source>
        <dbReference type="EMBL" id="RQN08031.1"/>
    </source>
</evidence>
<dbReference type="Pfam" id="PF00006">
    <property type="entry name" value="ATP-synt_ab"/>
    <property type="match status" value="1"/>
</dbReference>
<evidence type="ECO:0000313" key="18">
    <source>
        <dbReference type="Proteomes" id="UP000275225"/>
    </source>
</evidence>
<keyword evidence="9 12" id="KW-0472">Membrane</keyword>
<feature type="domain" description="ATPase F1/V1/A1 complex alpha/beta subunit N-terminal" evidence="16">
    <location>
        <begin position="30"/>
        <end position="96"/>
    </location>
</feature>
<dbReference type="CDD" id="cd01132">
    <property type="entry name" value="F1-ATPase_alpha_CD"/>
    <property type="match status" value="1"/>
</dbReference>
<evidence type="ECO:0000256" key="13">
    <source>
        <dbReference type="SAM" id="MobiDB-lite"/>
    </source>
</evidence>
<dbReference type="GO" id="GO:0046933">
    <property type="term" value="F:proton-transporting ATP synthase activity, rotational mechanism"/>
    <property type="evidence" value="ECO:0007669"/>
    <property type="project" value="UniProtKB-UniRule"/>
</dbReference>
<dbReference type="EC" id="7.1.2.2" evidence="12"/>
<evidence type="ECO:0000259" key="16">
    <source>
        <dbReference type="Pfam" id="PF02874"/>
    </source>
</evidence>
<dbReference type="Gene3D" id="3.40.50.300">
    <property type="entry name" value="P-loop containing nucleotide triphosphate hydrolases"/>
    <property type="match status" value="1"/>
</dbReference>
<evidence type="ECO:0000256" key="6">
    <source>
        <dbReference type="ARBA" id="ARBA00022840"/>
    </source>
</evidence>
<keyword evidence="3 12" id="KW-0813">Transport</keyword>
<keyword evidence="18" id="KW-1185">Reference proteome</keyword>
<dbReference type="Gene3D" id="1.20.150.20">
    <property type="entry name" value="ATP synthase alpha/beta chain, C-terminal domain"/>
    <property type="match status" value="1"/>
</dbReference>
<dbReference type="PANTHER" id="PTHR48082">
    <property type="entry name" value="ATP SYNTHASE SUBUNIT ALPHA, MITOCHONDRIAL"/>
    <property type="match status" value="1"/>
</dbReference>
<dbReference type="SUPFAM" id="SSF52540">
    <property type="entry name" value="P-loop containing nucleoside triphosphate hydrolases"/>
    <property type="match status" value="1"/>
</dbReference>
<feature type="compositionally biased region" description="Acidic residues" evidence="13">
    <location>
        <begin position="528"/>
        <end position="537"/>
    </location>
</feature>
<dbReference type="NCBIfam" id="NF009884">
    <property type="entry name" value="PRK13343.1"/>
    <property type="match status" value="1"/>
</dbReference>
<feature type="binding site" evidence="12">
    <location>
        <begin position="173"/>
        <end position="180"/>
    </location>
    <ligand>
        <name>ATP</name>
        <dbReference type="ChEBI" id="CHEBI:30616"/>
    </ligand>
</feature>
<dbReference type="GO" id="GO:0045259">
    <property type="term" value="C:proton-transporting ATP synthase complex"/>
    <property type="evidence" value="ECO:0007669"/>
    <property type="project" value="UniProtKB-KW"/>
</dbReference>
<evidence type="ECO:0000256" key="8">
    <source>
        <dbReference type="ARBA" id="ARBA00023065"/>
    </source>
</evidence>
<sequence>MTELSIRPDEIRDALQKFVSDYSPTADKAEEVGIVAEAGDGIARVEGLPSVMANELLEFEDGTLGLAQNLDVREIGVVILGDFAGIEEGQQVRRTGEVLSVPVGEGYLGRVVDPLGNPIDGLGEIETEGRRALELQAPSVVQRKSVHEPLLTGIKAIDSLTPIGRGQRQLIIGDRQTGKTAIAIDTIINQKEFWETGDPSKQVRCIYVGIGQKGSTIASVRGALEDAGALEYTTIVAAPASDSAGFKYLAPYTGSAIGQHWMYQGKHVLIVFDDLSKQAEAYRAVSLLLRRPPGREAYPGDVFYLHSRLLERCAKLSDELGAGSMTGLPIIETKANDVSAYIPTNVISITDGQIFLQSDLFNANQRPAVDVGISVSRVGGAAMTKSMKAVTGSLKVELAQYRAMEAFAMFASDLDAASKAQLARGQRLMELFKQDQYQPFPVEQQVVSIWAATTGKLDPVPVTDVHRFETEFLDYVKRSHAGVLDAIRESGKFEDDSEQALEAAYDSFLDQFETSEGHSIKAGREEFEALGDEDVEQEQIVKQKRG</sequence>
<dbReference type="OrthoDB" id="9803053at2"/>
<dbReference type="CDD" id="cd18116">
    <property type="entry name" value="ATP-synt_F1_alpha_N"/>
    <property type="match status" value="1"/>
</dbReference>
<evidence type="ECO:0000256" key="5">
    <source>
        <dbReference type="ARBA" id="ARBA00022741"/>
    </source>
</evidence>
<dbReference type="InterPro" id="IPR036121">
    <property type="entry name" value="ATPase_F1/V1/A1_a/bsu_N_sf"/>
</dbReference>
<dbReference type="GO" id="GO:0043531">
    <property type="term" value="F:ADP binding"/>
    <property type="evidence" value="ECO:0007669"/>
    <property type="project" value="TreeGrafter"/>
</dbReference>
<evidence type="ECO:0000256" key="11">
    <source>
        <dbReference type="ARBA" id="ARBA00023310"/>
    </source>
</evidence>
<dbReference type="SUPFAM" id="SSF47917">
    <property type="entry name" value="C-terminal domain of alpha and beta subunits of F1 ATP synthase"/>
    <property type="match status" value="1"/>
</dbReference>
<dbReference type="EMBL" id="RQJX01000009">
    <property type="protein sequence ID" value="RQN08031.1"/>
    <property type="molecule type" value="Genomic_DNA"/>
</dbReference>
<organism evidence="17 18">
    <name type="scientific">Aeromicrobium camelliae</name>
    <dbReference type="NCBI Taxonomy" id="1538144"/>
    <lineage>
        <taxon>Bacteria</taxon>
        <taxon>Bacillati</taxon>
        <taxon>Actinomycetota</taxon>
        <taxon>Actinomycetes</taxon>
        <taxon>Propionibacteriales</taxon>
        <taxon>Nocardioidaceae</taxon>
        <taxon>Aeromicrobium</taxon>
    </lineage>
</organism>
<dbReference type="InterPro" id="IPR023366">
    <property type="entry name" value="ATP_synth_asu-like_sf"/>
</dbReference>
<dbReference type="Pfam" id="PF02874">
    <property type="entry name" value="ATP-synt_ab_N"/>
    <property type="match status" value="1"/>
</dbReference>
<evidence type="ECO:0000256" key="12">
    <source>
        <dbReference type="HAMAP-Rule" id="MF_01346"/>
    </source>
</evidence>
<dbReference type="CDD" id="cd18113">
    <property type="entry name" value="ATP-synt_F1_alpha_C"/>
    <property type="match status" value="1"/>
</dbReference>
<dbReference type="GO" id="GO:0005886">
    <property type="term" value="C:plasma membrane"/>
    <property type="evidence" value="ECO:0007669"/>
    <property type="project" value="UniProtKB-SubCell"/>
</dbReference>
<keyword evidence="6 12" id="KW-0067">ATP-binding</keyword>
<comment type="caution">
    <text evidence="17">The sequence shown here is derived from an EMBL/GenBank/DDBJ whole genome shotgun (WGS) entry which is preliminary data.</text>
</comment>
<dbReference type="Pfam" id="PF00306">
    <property type="entry name" value="ATP-synt_ab_C"/>
    <property type="match status" value="1"/>
</dbReference>
<dbReference type="InterPro" id="IPR000793">
    <property type="entry name" value="ATP_synth_asu_C"/>
</dbReference>
<feature type="region of interest" description="Disordered" evidence="13">
    <location>
        <begin position="527"/>
        <end position="546"/>
    </location>
</feature>
<evidence type="ECO:0000256" key="3">
    <source>
        <dbReference type="ARBA" id="ARBA00022448"/>
    </source>
</evidence>
<dbReference type="SUPFAM" id="SSF50615">
    <property type="entry name" value="N-terminal domain of alpha and beta subunits of F1 ATP synthase"/>
    <property type="match status" value="1"/>
</dbReference>
<dbReference type="InterPro" id="IPR027417">
    <property type="entry name" value="P-loop_NTPase"/>
</dbReference>
<dbReference type="InterPro" id="IPR038376">
    <property type="entry name" value="ATP_synth_asu_C_sf"/>
</dbReference>
<evidence type="ECO:0000256" key="10">
    <source>
        <dbReference type="ARBA" id="ARBA00023196"/>
    </source>
</evidence>
<dbReference type="FunFam" id="1.20.150.20:FF:000001">
    <property type="entry name" value="ATP synthase subunit alpha"/>
    <property type="match status" value="1"/>
</dbReference>
<dbReference type="Proteomes" id="UP000275225">
    <property type="component" value="Unassembled WGS sequence"/>
</dbReference>
<evidence type="ECO:0000256" key="4">
    <source>
        <dbReference type="ARBA" id="ARBA00022475"/>
    </source>
</evidence>
<comment type="subcellular location">
    <subcellularLocation>
        <location evidence="12">Cell membrane</location>
        <topology evidence="12">Peripheral membrane protein</topology>
    </subcellularLocation>
    <subcellularLocation>
        <location evidence="1">Membrane</location>
    </subcellularLocation>
</comment>
<dbReference type="PROSITE" id="PS00152">
    <property type="entry name" value="ATPASE_ALPHA_BETA"/>
    <property type="match status" value="1"/>
</dbReference>
<evidence type="ECO:0000256" key="1">
    <source>
        <dbReference type="ARBA" id="ARBA00004370"/>
    </source>
</evidence>
<keyword evidence="7 12" id="KW-1278">Translocase</keyword>
<keyword evidence="10 12" id="KW-0139">CF(1)</keyword>
<proteinExistence type="inferred from homology"/>
<feature type="site" description="Required for activity" evidence="12">
    <location>
        <position position="374"/>
    </location>
</feature>
<feature type="domain" description="ATPase F1/V1/A1 complex alpha/beta subunit nucleotide-binding" evidence="14">
    <location>
        <begin position="153"/>
        <end position="376"/>
    </location>
</feature>
<evidence type="ECO:0000259" key="14">
    <source>
        <dbReference type="Pfam" id="PF00006"/>
    </source>
</evidence>
<dbReference type="Gene3D" id="2.40.30.20">
    <property type="match status" value="1"/>
</dbReference>
<keyword evidence="8 12" id="KW-0406">Ion transport</keyword>
<name>A0A3N6ZCX1_9ACTN</name>
<dbReference type="HAMAP" id="MF_01346">
    <property type="entry name" value="ATP_synth_alpha_bact"/>
    <property type="match status" value="1"/>
</dbReference>
<gene>
    <name evidence="12" type="primary">atpA</name>
    <name evidence="17" type="ORF">EHW97_08360</name>
</gene>
<dbReference type="InterPro" id="IPR004100">
    <property type="entry name" value="ATPase_F1/V1/A1_a/bsu_N"/>
</dbReference>
<dbReference type="NCBIfam" id="TIGR00962">
    <property type="entry name" value="atpA"/>
    <property type="match status" value="1"/>
</dbReference>
<accession>A0A3N6ZCX1</accession>
<dbReference type="AlphaFoldDB" id="A0A3N6ZCX1"/>
<dbReference type="InterPro" id="IPR020003">
    <property type="entry name" value="ATPase_a/bsu_AS"/>
</dbReference>
<evidence type="ECO:0000256" key="2">
    <source>
        <dbReference type="ARBA" id="ARBA00008936"/>
    </source>
</evidence>
<dbReference type="GO" id="GO:0005524">
    <property type="term" value="F:ATP binding"/>
    <property type="evidence" value="ECO:0007669"/>
    <property type="project" value="UniProtKB-UniRule"/>
</dbReference>
<dbReference type="InterPro" id="IPR000194">
    <property type="entry name" value="ATPase_F1/V1/A1_a/bsu_nucl-bd"/>
</dbReference>
<dbReference type="PANTHER" id="PTHR48082:SF2">
    <property type="entry name" value="ATP SYNTHASE SUBUNIT ALPHA, MITOCHONDRIAL"/>
    <property type="match status" value="1"/>
</dbReference>
<evidence type="ECO:0000256" key="9">
    <source>
        <dbReference type="ARBA" id="ARBA00023136"/>
    </source>
</evidence>
<keyword evidence="5 12" id="KW-0547">Nucleotide-binding</keyword>